<dbReference type="EMBL" id="JBHSPR010000013">
    <property type="protein sequence ID" value="MFC6018138.1"/>
    <property type="molecule type" value="Genomic_DNA"/>
</dbReference>
<dbReference type="InterPro" id="IPR011008">
    <property type="entry name" value="Dimeric_a/b-barrel"/>
</dbReference>
<evidence type="ECO:0000313" key="3">
    <source>
        <dbReference type="Proteomes" id="UP001596203"/>
    </source>
</evidence>
<accession>A0ABW1KBH4</accession>
<evidence type="ECO:0000259" key="1">
    <source>
        <dbReference type="Pfam" id="PF07045"/>
    </source>
</evidence>
<comment type="caution">
    <text evidence="2">The sequence shown here is derived from an EMBL/GenBank/DDBJ whole genome shotgun (WGS) entry which is preliminary data.</text>
</comment>
<reference evidence="3" key="1">
    <citation type="journal article" date="2019" name="Int. J. Syst. Evol. Microbiol.">
        <title>The Global Catalogue of Microorganisms (GCM) 10K type strain sequencing project: providing services to taxonomists for standard genome sequencing and annotation.</title>
        <authorList>
            <consortium name="The Broad Institute Genomics Platform"/>
            <consortium name="The Broad Institute Genome Sequencing Center for Infectious Disease"/>
            <person name="Wu L."/>
            <person name="Ma J."/>
        </authorList>
    </citation>
    <scope>NUCLEOTIDE SEQUENCE [LARGE SCALE GENOMIC DNA]</scope>
    <source>
        <strain evidence="3">ZS-35-S2</strain>
    </source>
</reference>
<evidence type="ECO:0000313" key="2">
    <source>
        <dbReference type="EMBL" id="MFC6018138.1"/>
    </source>
</evidence>
<dbReference type="Proteomes" id="UP001596203">
    <property type="component" value="Unassembled WGS sequence"/>
</dbReference>
<protein>
    <submittedName>
        <fullName evidence="2">DUF1330 domain-containing protein</fullName>
    </submittedName>
</protein>
<keyword evidence="3" id="KW-1185">Reference proteome</keyword>
<proteinExistence type="predicted"/>
<organism evidence="2 3">
    <name type="scientific">Plantactinospora solaniradicis</name>
    <dbReference type="NCBI Taxonomy" id="1723736"/>
    <lineage>
        <taxon>Bacteria</taxon>
        <taxon>Bacillati</taxon>
        <taxon>Actinomycetota</taxon>
        <taxon>Actinomycetes</taxon>
        <taxon>Micromonosporales</taxon>
        <taxon>Micromonosporaceae</taxon>
        <taxon>Plantactinospora</taxon>
    </lineage>
</organism>
<name>A0ABW1KBH4_9ACTN</name>
<dbReference type="PANTHER" id="PTHR41521">
    <property type="match status" value="1"/>
</dbReference>
<dbReference type="Gene3D" id="3.30.70.100">
    <property type="match status" value="1"/>
</dbReference>
<dbReference type="RefSeq" id="WP_377423212.1">
    <property type="nucleotide sequence ID" value="NZ_JBHSPR010000013.1"/>
</dbReference>
<gene>
    <name evidence="2" type="ORF">ACFP2T_18250</name>
</gene>
<dbReference type="InterPro" id="IPR010753">
    <property type="entry name" value="DUF1330"/>
</dbReference>
<feature type="domain" description="DUF1330" evidence="1">
    <location>
        <begin position="18"/>
        <end position="95"/>
    </location>
</feature>
<dbReference type="SUPFAM" id="SSF54909">
    <property type="entry name" value="Dimeric alpha+beta barrel"/>
    <property type="match status" value="1"/>
</dbReference>
<sequence>MTTYLINHLRIPGGVPNEKGLSYLEQVEATVAPYGGKWLAQGDATVVEGAWPGSVVLMEFPDRTAAENWYNSPEYQAILPLRVDNAISDLILVDSVGPDFTVAGFAQQVRAAIAAASGTSN</sequence>
<dbReference type="Pfam" id="PF07045">
    <property type="entry name" value="DUF1330"/>
    <property type="match status" value="1"/>
</dbReference>
<dbReference type="PANTHER" id="PTHR41521:SF4">
    <property type="entry name" value="BLR0684 PROTEIN"/>
    <property type="match status" value="1"/>
</dbReference>